<comment type="similarity">
    <text evidence="1">Belongs to the FemABX family.</text>
</comment>
<evidence type="ECO:0000256" key="5">
    <source>
        <dbReference type="ARBA" id="ARBA00023315"/>
    </source>
</evidence>
<protein>
    <submittedName>
        <fullName evidence="7">Serine/alanine adding enzyme</fullName>
        <ecNumber evidence="7">2.3.2.10</ecNumber>
    </submittedName>
</protein>
<keyword evidence="8" id="KW-1185">Reference proteome</keyword>
<keyword evidence="5 7" id="KW-0012">Acyltransferase</keyword>
<evidence type="ECO:0000256" key="2">
    <source>
        <dbReference type="ARBA" id="ARBA00022679"/>
    </source>
</evidence>
<keyword evidence="4" id="KW-0573">Peptidoglycan synthesis</keyword>
<evidence type="ECO:0000313" key="7">
    <source>
        <dbReference type="EMBL" id="MBB5183848.1"/>
    </source>
</evidence>
<dbReference type="GO" id="GO:0008360">
    <property type="term" value="P:regulation of cell shape"/>
    <property type="evidence" value="ECO:0007669"/>
    <property type="project" value="UniProtKB-KW"/>
</dbReference>
<keyword evidence="6" id="KW-0961">Cell wall biogenesis/degradation</keyword>
<keyword evidence="2 7" id="KW-0808">Transferase</keyword>
<dbReference type="PANTHER" id="PTHR36174:SF1">
    <property type="entry name" value="LIPID II:GLYCINE GLYCYLTRANSFERASE"/>
    <property type="match status" value="1"/>
</dbReference>
<accession>A0A7W8FW43</accession>
<evidence type="ECO:0000256" key="6">
    <source>
        <dbReference type="ARBA" id="ARBA00023316"/>
    </source>
</evidence>
<evidence type="ECO:0000256" key="3">
    <source>
        <dbReference type="ARBA" id="ARBA00022960"/>
    </source>
</evidence>
<dbReference type="Pfam" id="PF02388">
    <property type="entry name" value="FemAB"/>
    <property type="match status" value="1"/>
</dbReference>
<comment type="caution">
    <text evidence="7">The sequence shown here is derived from an EMBL/GenBank/DDBJ whole genome shotgun (WGS) entry which is preliminary data.</text>
</comment>
<dbReference type="Proteomes" id="UP000539953">
    <property type="component" value="Unassembled WGS sequence"/>
</dbReference>
<reference evidence="7 8" key="1">
    <citation type="submission" date="2020-08" db="EMBL/GenBank/DDBJ databases">
        <title>Genomic Encyclopedia of Type Strains, Phase IV (KMG-IV): sequencing the most valuable type-strain genomes for metagenomic binning, comparative biology and taxonomic classification.</title>
        <authorList>
            <person name="Goeker M."/>
        </authorList>
    </citation>
    <scope>NUCLEOTIDE SEQUENCE [LARGE SCALE GENOMIC DNA]</scope>
    <source>
        <strain evidence="7 8">DSM 25799</strain>
    </source>
</reference>
<dbReference type="EMBL" id="JACHHK010000009">
    <property type="protein sequence ID" value="MBB5183848.1"/>
    <property type="molecule type" value="Genomic_DNA"/>
</dbReference>
<evidence type="ECO:0000256" key="1">
    <source>
        <dbReference type="ARBA" id="ARBA00009943"/>
    </source>
</evidence>
<dbReference type="PANTHER" id="PTHR36174">
    <property type="entry name" value="LIPID II:GLYCINE GLYCYLTRANSFERASE"/>
    <property type="match status" value="1"/>
</dbReference>
<proteinExistence type="inferred from homology"/>
<keyword evidence="3" id="KW-0133">Cell shape</keyword>
<dbReference type="InterPro" id="IPR016181">
    <property type="entry name" value="Acyl_CoA_acyltransferase"/>
</dbReference>
<evidence type="ECO:0000313" key="8">
    <source>
        <dbReference type="Proteomes" id="UP000539953"/>
    </source>
</evidence>
<dbReference type="Gene3D" id="1.20.58.90">
    <property type="match status" value="1"/>
</dbReference>
<name>A0A7W8FW43_9FIRM</name>
<gene>
    <name evidence="7" type="ORF">HNQ47_001895</name>
</gene>
<dbReference type="EC" id="2.3.2.10" evidence="7"/>
<sequence>MGNYRFVKDMNQEEYDGFVKNHQYCNLLQSYNWAKVKKNWDHLYTGVYNSSGRLVGTGLVLIKQLPMHLTMFYLPRGPIMDYLNEDLMVFYFNELKKIAKQHHCVMIKLDPAIHVNDYKSSEYNENRYPSTERYMEIFKKIGAVHYGFTTYIEETAQARYISNVYYQEDIEANLPKHTKRLIKDADRRNVQIVHGGPEFLDDFSRLVAMTEDRKHVALRDEDYFRLLMDTYGDDAVIFLAKCNVYDLYHKALDRQQQLEKDIADNPANAKKKLRRLQDQLRSTEKEIKEFKPMLEELGNENKEIAIAGILSIQYGNTCEMLYAGMDQRFKKFMPQYKEYIENFKWAFDRGCKYADMGGVEGTLDDGLTKFKDNFNPTINEFIGEFDIPVNKLLYPAAKKAYQKMKASSKK</sequence>
<dbReference type="AlphaFoldDB" id="A0A7W8FW43"/>
<dbReference type="GO" id="GO:0047206">
    <property type="term" value="F:UDP-N-acetylmuramoylpentapeptide-lysine N6-alanyltransferase activity"/>
    <property type="evidence" value="ECO:0007669"/>
    <property type="project" value="UniProtKB-EC"/>
</dbReference>
<dbReference type="InterPro" id="IPR050644">
    <property type="entry name" value="PG_Glycine_Bridge_Synth"/>
</dbReference>
<dbReference type="Gene3D" id="3.40.630.30">
    <property type="match status" value="2"/>
</dbReference>
<dbReference type="SUPFAM" id="SSF55729">
    <property type="entry name" value="Acyl-CoA N-acyltransferases (Nat)"/>
    <property type="match status" value="2"/>
</dbReference>
<organism evidence="7 8">
    <name type="scientific">Catenisphaera adipataccumulans</name>
    <dbReference type="NCBI Taxonomy" id="700500"/>
    <lineage>
        <taxon>Bacteria</taxon>
        <taxon>Bacillati</taxon>
        <taxon>Bacillota</taxon>
        <taxon>Erysipelotrichia</taxon>
        <taxon>Erysipelotrichales</taxon>
        <taxon>Erysipelotrichaceae</taxon>
        <taxon>Catenisphaera</taxon>
    </lineage>
</organism>
<dbReference type="RefSeq" id="WP_183329144.1">
    <property type="nucleotide sequence ID" value="NZ_JACHHK010000009.1"/>
</dbReference>
<evidence type="ECO:0000256" key="4">
    <source>
        <dbReference type="ARBA" id="ARBA00022984"/>
    </source>
</evidence>
<dbReference type="GO" id="GO:0071555">
    <property type="term" value="P:cell wall organization"/>
    <property type="evidence" value="ECO:0007669"/>
    <property type="project" value="UniProtKB-KW"/>
</dbReference>
<dbReference type="GO" id="GO:0009252">
    <property type="term" value="P:peptidoglycan biosynthetic process"/>
    <property type="evidence" value="ECO:0007669"/>
    <property type="project" value="UniProtKB-KW"/>
</dbReference>
<dbReference type="PROSITE" id="PS51191">
    <property type="entry name" value="FEMABX"/>
    <property type="match status" value="1"/>
</dbReference>
<dbReference type="InterPro" id="IPR003447">
    <property type="entry name" value="FEMABX"/>
</dbReference>